<dbReference type="GO" id="GO:0005874">
    <property type="term" value="C:microtubule"/>
    <property type="evidence" value="ECO:0007669"/>
    <property type="project" value="UniProtKB-KW"/>
</dbReference>
<dbReference type="EMBL" id="LT934114">
    <property type="protein sequence ID" value="VAH52339.1"/>
    <property type="molecule type" value="Genomic_DNA"/>
</dbReference>
<evidence type="ECO:0000313" key="9">
    <source>
        <dbReference type="EMBL" id="VAH52339.1"/>
    </source>
</evidence>
<reference evidence="9 10" key="1">
    <citation type="submission" date="2017-09" db="EMBL/GenBank/DDBJ databases">
        <authorList>
            <consortium name="International Durum Wheat Genome Sequencing Consortium (IDWGSC)"/>
            <person name="Milanesi L."/>
        </authorList>
    </citation>
    <scope>NUCLEOTIDE SEQUENCE [LARGE SCALE GENOMIC DNA]</scope>
    <source>
        <strain evidence="10">cv. Svevo</strain>
    </source>
</reference>
<dbReference type="GO" id="GO:0003777">
    <property type="term" value="F:microtubule motor activity"/>
    <property type="evidence" value="ECO:0007669"/>
    <property type="project" value="InterPro"/>
</dbReference>
<accession>A0A9R1RST9</accession>
<feature type="region of interest" description="Disordered" evidence="7">
    <location>
        <begin position="1"/>
        <end position="58"/>
    </location>
</feature>
<dbReference type="SUPFAM" id="SSF52540">
    <property type="entry name" value="P-loop containing nucleoside triphosphate hydrolases"/>
    <property type="match status" value="1"/>
</dbReference>
<evidence type="ECO:0000256" key="3">
    <source>
        <dbReference type="ARBA" id="ARBA00022840"/>
    </source>
</evidence>
<evidence type="ECO:0000256" key="4">
    <source>
        <dbReference type="ARBA" id="ARBA00023175"/>
    </source>
</evidence>
<feature type="coiled-coil region" evidence="6">
    <location>
        <begin position="130"/>
        <end position="406"/>
    </location>
</feature>
<dbReference type="PROSITE" id="PS50067">
    <property type="entry name" value="KINESIN_MOTOR_2"/>
    <property type="match status" value="1"/>
</dbReference>
<keyword evidence="10" id="KW-1185">Reference proteome</keyword>
<keyword evidence="1" id="KW-0493">Microtubule</keyword>
<evidence type="ECO:0000256" key="1">
    <source>
        <dbReference type="ARBA" id="ARBA00022701"/>
    </source>
</evidence>
<dbReference type="InterPro" id="IPR027417">
    <property type="entry name" value="P-loop_NTPase"/>
</dbReference>
<dbReference type="SMART" id="SM00129">
    <property type="entry name" value="KISc"/>
    <property type="match status" value="1"/>
</dbReference>
<evidence type="ECO:0000256" key="6">
    <source>
        <dbReference type="SAM" id="Coils"/>
    </source>
</evidence>
<dbReference type="PANTHER" id="PTHR47972">
    <property type="entry name" value="KINESIN-LIKE PROTEIN KLP-3"/>
    <property type="match status" value="1"/>
</dbReference>
<feature type="domain" description="Kinesin motor" evidence="8">
    <location>
        <begin position="427"/>
        <end position="567"/>
    </location>
</feature>
<dbReference type="GO" id="GO:0005524">
    <property type="term" value="F:ATP binding"/>
    <property type="evidence" value="ECO:0007669"/>
    <property type="project" value="UniProtKB-UniRule"/>
</dbReference>
<organism evidence="9 10">
    <name type="scientific">Triticum turgidum subsp. durum</name>
    <name type="common">Durum wheat</name>
    <name type="synonym">Triticum durum</name>
    <dbReference type="NCBI Taxonomy" id="4567"/>
    <lineage>
        <taxon>Eukaryota</taxon>
        <taxon>Viridiplantae</taxon>
        <taxon>Streptophyta</taxon>
        <taxon>Embryophyta</taxon>
        <taxon>Tracheophyta</taxon>
        <taxon>Spermatophyta</taxon>
        <taxon>Magnoliopsida</taxon>
        <taxon>Liliopsida</taxon>
        <taxon>Poales</taxon>
        <taxon>Poaceae</taxon>
        <taxon>BOP clade</taxon>
        <taxon>Pooideae</taxon>
        <taxon>Triticodae</taxon>
        <taxon>Triticeae</taxon>
        <taxon>Triticinae</taxon>
        <taxon>Triticum</taxon>
    </lineage>
</organism>
<dbReference type="Pfam" id="PF16796">
    <property type="entry name" value="Microtub_bd"/>
    <property type="match status" value="1"/>
</dbReference>
<keyword evidence="3 5" id="KW-0067">ATP-binding</keyword>
<keyword evidence="4 5" id="KW-0505">Motor protein</keyword>
<dbReference type="Gramene" id="TRITD2Bv1G227540.9">
    <property type="protein sequence ID" value="TRITD2Bv1G227540.9"/>
    <property type="gene ID" value="TRITD2Bv1G227540"/>
</dbReference>
<dbReference type="Gene3D" id="3.40.850.10">
    <property type="entry name" value="Kinesin motor domain"/>
    <property type="match status" value="1"/>
</dbReference>
<keyword evidence="2 5" id="KW-0547">Nucleotide-binding</keyword>
<dbReference type="GO" id="GO:0007018">
    <property type="term" value="P:microtubule-based movement"/>
    <property type="evidence" value="ECO:0007669"/>
    <property type="project" value="InterPro"/>
</dbReference>
<dbReference type="InterPro" id="IPR001752">
    <property type="entry name" value="Kinesin_motor_dom"/>
</dbReference>
<feature type="binding site" evidence="5">
    <location>
        <begin position="513"/>
        <end position="520"/>
    </location>
    <ligand>
        <name>ATP</name>
        <dbReference type="ChEBI" id="CHEBI:30616"/>
    </ligand>
</feature>
<sequence length="567" mass="63972">MASSLTPRSPYQKKENLGNVRRGMGYSAPPRRNVLSAINNGGGANAEPAPSEAGSEAPAFEFSGREDVDRLLNEKMKGKSKNDYKGRTEQMSEYIKRLRACIRWLVELEDGYLAEQEKLRGQIDSDNARHAEFEAQLSGALEELKAANLEMTTRCDSLEESLNKEKADRLLAVESYEKEREERESAEASRDVLTVDLERVTHEAKRFSEQLKMVQDTNKRLQEYNSSLQQYNSNLQADTSKNGEIISKLQREKSAMMEAMTNLKDLNNSMKNQLDSSMSSQKEAIRVKEELRKEVECLRADLQQVREDRDQSVAQLNTLTAELATYSEQAKKSSKDSELLRIKAAAFEETCSSQQEQIETLQKQLAVATEKLKHADVTAIEAMTGYETQKETIKDLEERLAYAEFQIIEADKLRKKLHNTILELKGNIRVFCRVRPFLSDANSNGQEEAIISYPSSVENAGRGIDLMNQGQKCSFSYDKVFDHSASQDDVFVEMSQLVQSALDGYKVCIFAYGQTGSGKTYTMMGKPGRDQKGIIPRSLEQIFKTSQSLESQGWKYCMQGINAGNIQ</sequence>
<protein>
    <recommendedName>
        <fullName evidence="8">Kinesin motor domain-containing protein</fullName>
    </recommendedName>
</protein>
<name>A0A9R1RST9_TRITD</name>
<evidence type="ECO:0000259" key="8">
    <source>
        <dbReference type="PROSITE" id="PS50067"/>
    </source>
</evidence>
<proteinExistence type="inferred from homology"/>
<dbReference type="Proteomes" id="UP000324705">
    <property type="component" value="Chromosome 2B"/>
</dbReference>
<gene>
    <name evidence="9" type="ORF">TRITD_2Bv1G227540</name>
</gene>
<dbReference type="GO" id="GO:0008017">
    <property type="term" value="F:microtubule binding"/>
    <property type="evidence" value="ECO:0007669"/>
    <property type="project" value="InterPro"/>
</dbReference>
<feature type="compositionally biased region" description="Low complexity" evidence="7">
    <location>
        <begin position="45"/>
        <end position="58"/>
    </location>
</feature>
<keyword evidence="6" id="KW-0175">Coiled coil</keyword>
<dbReference type="PANTHER" id="PTHR47972:SF45">
    <property type="entry name" value="PROTEIN CLARET SEGREGATIONAL"/>
    <property type="match status" value="1"/>
</dbReference>
<dbReference type="AlphaFoldDB" id="A0A9R1RST9"/>
<evidence type="ECO:0000256" key="7">
    <source>
        <dbReference type="SAM" id="MobiDB-lite"/>
    </source>
</evidence>
<comment type="similarity">
    <text evidence="5">Belongs to the TRAFAC class myosin-kinesin ATPase superfamily. Kinesin family.</text>
</comment>
<dbReference type="InterPro" id="IPR036961">
    <property type="entry name" value="Kinesin_motor_dom_sf"/>
</dbReference>
<dbReference type="InterPro" id="IPR027640">
    <property type="entry name" value="Kinesin-like_fam"/>
</dbReference>
<evidence type="ECO:0000256" key="2">
    <source>
        <dbReference type="ARBA" id="ARBA00022741"/>
    </source>
</evidence>
<evidence type="ECO:0000256" key="5">
    <source>
        <dbReference type="PROSITE-ProRule" id="PRU00283"/>
    </source>
</evidence>
<evidence type="ECO:0000313" key="10">
    <source>
        <dbReference type="Proteomes" id="UP000324705"/>
    </source>
</evidence>
<dbReference type="InterPro" id="IPR031852">
    <property type="entry name" value="Vik1/Cik1_MT-bd"/>
</dbReference>